<keyword evidence="3" id="KW-1185">Reference proteome</keyword>
<dbReference type="OrthoDB" id="7274881at2"/>
<dbReference type="RefSeq" id="WP_034824118.1">
    <property type="nucleotide sequence ID" value="NZ_AWFA01000003.1"/>
</dbReference>
<dbReference type="Pfam" id="PF05239">
    <property type="entry name" value="PRC"/>
    <property type="match status" value="1"/>
</dbReference>
<dbReference type="PANTHER" id="PTHR36505:SF1">
    <property type="entry name" value="BLR1072 PROTEIN"/>
    <property type="match status" value="1"/>
</dbReference>
<evidence type="ECO:0000259" key="1">
    <source>
        <dbReference type="Pfam" id="PF05239"/>
    </source>
</evidence>
<proteinExistence type="predicted"/>
<dbReference type="Proteomes" id="UP000249123">
    <property type="component" value="Unassembled WGS sequence"/>
</dbReference>
<protein>
    <recommendedName>
        <fullName evidence="1">PRC-barrel domain-containing protein</fullName>
    </recommendedName>
</protein>
<comment type="caution">
    <text evidence="2">The sequence shown here is derived from an EMBL/GenBank/DDBJ whole genome shotgun (WGS) entry which is preliminary data.</text>
</comment>
<gene>
    <name evidence="2" type="ORF">HY3_13590</name>
</gene>
<dbReference type="InterPro" id="IPR027275">
    <property type="entry name" value="PRC-brl_dom"/>
</dbReference>
<dbReference type="SUPFAM" id="SSF50346">
    <property type="entry name" value="PRC-barrel domain"/>
    <property type="match status" value="1"/>
</dbReference>
<accession>A0A328JUS6</accession>
<dbReference type="InterPro" id="IPR011033">
    <property type="entry name" value="PRC_barrel-like_sf"/>
</dbReference>
<dbReference type="STRING" id="1280941.HY2_07615"/>
<evidence type="ECO:0000313" key="2">
    <source>
        <dbReference type="EMBL" id="RAN33078.1"/>
    </source>
</evidence>
<evidence type="ECO:0000313" key="3">
    <source>
        <dbReference type="Proteomes" id="UP000249123"/>
    </source>
</evidence>
<dbReference type="AlphaFoldDB" id="A0A062U3C0"/>
<organism evidence="2 3">
    <name type="scientific">Hyphomonas pacifica</name>
    <dbReference type="NCBI Taxonomy" id="1280941"/>
    <lineage>
        <taxon>Bacteria</taxon>
        <taxon>Pseudomonadati</taxon>
        <taxon>Pseudomonadota</taxon>
        <taxon>Alphaproteobacteria</taxon>
        <taxon>Hyphomonadales</taxon>
        <taxon>Hyphomonadaceae</taxon>
        <taxon>Hyphomonas</taxon>
    </lineage>
</organism>
<dbReference type="Gene3D" id="2.30.30.240">
    <property type="entry name" value="PRC-barrel domain"/>
    <property type="match status" value="1"/>
</dbReference>
<accession>A0A062U3C0</accession>
<feature type="domain" description="PRC-barrel" evidence="1">
    <location>
        <begin position="11"/>
        <end position="87"/>
    </location>
</feature>
<reference evidence="2 3" key="1">
    <citation type="submission" date="2013-04" db="EMBL/GenBank/DDBJ databases">
        <title>Hyphomonas sp. T24B3 Genome Sequencing.</title>
        <authorList>
            <person name="Lai Q."/>
            <person name="Shao Z."/>
        </authorList>
    </citation>
    <scope>NUCLEOTIDE SEQUENCE [LARGE SCALE GENOMIC DNA]</scope>
    <source>
        <strain evidence="2 3">T24B3</strain>
    </source>
</reference>
<name>A0A062U3C0_9PROT</name>
<sequence>MSDTRITNPLISCHRVEGTEVYNADGDRLGHIDSIMLDKRKGNVAYAVMSFGGFLGIGEEYHPLPWNALTYNDNLDAYVIRLSKEQLNAAPRLKRNEYERLQDHIYGKSVYAYYGAAPYWY</sequence>
<dbReference type="eggNOG" id="COG3861">
    <property type="taxonomic scope" value="Bacteria"/>
</dbReference>
<dbReference type="PANTHER" id="PTHR36505">
    <property type="entry name" value="BLR1072 PROTEIN"/>
    <property type="match status" value="1"/>
</dbReference>
<dbReference type="EMBL" id="AWFB01000024">
    <property type="protein sequence ID" value="RAN33078.1"/>
    <property type="molecule type" value="Genomic_DNA"/>
</dbReference>